<proteinExistence type="predicted"/>
<protein>
    <submittedName>
        <fullName evidence="2">Uncharacterized protein</fullName>
    </submittedName>
</protein>
<dbReference type="AlphaFoldDB" id="A0AAV9K1E3"/>
<gene>
    <name evidence="2" type="ORF">R3W88_033283</name>
</gene>
<comment type="caution">
    <text evidence="2">The sequence shown here is derived from an EMBL/GenBank/DDBJ whole genome shotgun (WGS) entry which is preliminary data.</text>
</comment>
<reference evidence="2 3" key="1">
    <citation type="submission" date="2023-10" db="EMBL/GenBank/DDBJ databases">
        <title>Genome-Wide Identification Analysis in wild type Solanum Pinnatisectum Reveals Some Genes Defensing Phytophthora Infestans.</title>
        <authorList>
            <person name="Sun C."/>
        </authorList>
    </citation>
    <scope>NUCLEOTIDE SEQUENCE [LARGE SCALE GENOMIC DNA]</scope>
    <source>
        <strain evidence="2">LQN</strain>
        <tissue evidence="2">Leaf</tissue>
    </source>
</reference>
<accession>A0AAV9K1E3</accession>
<dbReference type="EMBL" id="JAWPEI010000026">
    <property type="protein sequence ID" value="KAK4707144.1"/>
    <property type="molecule type" value="Genomic_DNA"/>
</dbReference>
<sequence length="170" mass="18814">MEIFFRSATKSFYQKITFINCFSHWETRHDKNSCCVFLGKVGAKNQNDATDKGMEQYQGDSKSNNKEQQQLVPGDNSGEGRDSGNNLGFVRDATIDRAVANSSEEATTFNSNNEENLENKGKSIEAARWGVGKDGVLGSPNVGAAKQDNSIAENSNNEWTLVSNIKKWCF</sequence>
<feature type="region of interest" description="Disordered" evidence="1">
    <location>
        <begin position="47"/>
        <end position="87"/>
    </location>
</feature>
<evidence type="ECO:0000256" key="1">
    <source>
        <dbReference type="SAM" id="MobiDB-lite"/>
    </source>
</evidence>
<evidence type="ECO:0000313" key="3">
    <source>
        <dbReference type="Proteomes" id="UP001311915"/>
    </source>
</evidence>
<evidence type="ECO:0000313" key="2">
    <source>
        <dbReference type="EMBL" id="KAK4707144.1"/>
    </source>
</evidence>
<keyword evidence="3" id="KW-1185">Reference proteome</keyword>
<feature type="compositionally biased region" description="Polar residues" evidence="1">
    <location>
        <begin position="58"/>
        <end position="71"/>
    </location>
</feature>
<dbReference type="Proteomes" id="UP001311915">
    <property type="component" value="Unassembled WGS sequence"/>
</dbReference>
<name>A0AAV9K1E3_9SOLN</name>
<organism evidence="2 3">
    <name type="scientific">Solanum pinnatisectum</name>
    <name type="common">tansyleaf nightshade</name>
    <dbReference type="NCBI Taxonomy" id="50273"/>
    <lineage>
        <taxon>Eukaryota</taxon>
        <taxon>Viridiplantae</taxon>
        <taxon>Streptophyta</taxon>
        <taxon>Embryophyta</taxon>
        <taxon>Tracheophyta</taxon>
        <taxon>Spermatophyta</taxon>
        <taxon>Magnoliopsida</taxon>
        <taxon>eudicotyledons</taxon>
        <taxon>Gunneridae</taxon>
        <taxon>Pentapetalae</taxon>
        <taxon>asterids</taxon>
        <taxon>lamiids</taxon>
        <taxon>Solanales</taxon>
        <taxon>Solanaceae</taxon>
        <taxon>Solanoideae</taxon>
        <taxon>Solaneae</taxon>
        <taxon>Solanum</taxon>
    </lineage>
</organism>